<evidence type="ECO:0000313" key="2">
    <source>
        <dbReference type="EMBL" id="KAJ3585886.1"/>
    </source>
</evidence>
<protein>
    <submittedName>
        <fullName evidence="2">Uncharacterized protein</fullName>
    </submittedName>
</protein>
<dbReference type="Proteomes" id="UP001148018">
    <property type="component" value="Unassembled WGS sequence"/>
</dbReference>
<dbReference type="AlphaFoldDB" id="A0A9Q0DDV7"/>
<gene>
    <name evidence="2" type="ORF">NHX12_012294</name>
</gene>
<organism evidence="2 3">
    <name type="scientific">Muraenolepis orangiensis</name>
    <name type="common">Patagonian moray cod</name>
    <dbReference type="NCBI Taxonomy" id="630683"/>
    <lineage>
        <taxon>Eukaryota</taxon>
        <taxon>Metazoa</taxon>
        <taxon>Chordata</taxon>
        <taxon>Craniata</taxon>
        <taxon>Vertebrata</taxon>
        <taxon>Euteleostomi</taxon>
        <taxon>Actinopterygii</taxon>
        <taxon>Neopterygii</taxon>
        <taxon>Teleostei</taxon>
        <taxon>Neoteleostei</taxon>
        <taxon>Acanthomorphata</taxon>
        <taxon>Zeiogadaria</taxon>
        <taxon>Gadariae</taxon>
        <taxon>Gadiformes</taxon>
        <taxon>Muraenolepidoidei</taxon>
        <taxon>Muraenolepididae</taxon>
        <taxon>Muraenolepis</taxon>
    </lineage>
</organism>
<feature type="region of interest" description="Disordered" evidence="1">
    <location>
        <begin position="54"/>
        <end position="77"/>
    </location>
</feature>
<evidence type="ECO:0000256" key="1">
    <source>
        <dbReference type="SAM" id="MobiDB-lite"/>
    </source>
</evidence>
<accession>A0A9Q0DDV7</accession>
<dbReference type="EMBL" id="JANIIK010000117">
    <property type="protein sequence ID" value="KAJ3585886.1"/>
    <property type="molecule type" value="Genomic_DNA"/>
</dbReference>
<reference evidence="2" key="1">
    <citation type="submission" date="2022-07" db="EMBL/GenBank/DDBJ databases">
        <title>Chromosome-level genome of Muraenolepis orangiensis.</title>
        <authorList>
            <person name="Kim J."/>
        </authorList>
    </citation>
    <scope>NUCLEOTIDE SEQUENCE</scope>
    <source>
        <strain evidence="2">KU_S4_2022</strain>
        <tissue evidence="2">Muscle</tissue>
    </source>
</reference>
<evidence type="ECO:0000313" key="3">
    <source>
        <dbReference type="Proteomes" id="UP001148018"/>
    </source>
</evidence>
<keyword evidence="3" id="KW-1185">Reference proteome</keyword>
<proteinExistence type="predicted"/>
<comment type="caution">
    <text evidence="2">The sequence shown here is derived from an EMBL/GenBank/DDBJ whole genome shotgun (WGS) entry which is preliminary data.</text>
</comment>
<sequence>MRWLICRAAQRTVRQASSAFWEITHAGSEAGFRPSLRDQENRKRLGAINIPDMRAEHRGPTSPGQRVFKNLSNRRLL</sequence>
<name>A0A9Q0DDV7_9TELE</name>